<dbReference type="GO" id="GO:0005886">
    <property type="term" value="C:plasma membrane"/>
    <property type="evidence" value="ECO:0007669"/>
    <property type="project" value="UniProtKB-SubCell"/>
</dbReference>
<gene>
    <name evidence="2" type="ORF">EAO74_15880</name>
</gene>
<dbReference type="AlphaFoldDB" id="A0A652KV87"/>
<reference evidence="2" key="1">
    <citation type="submission" date="2018-10" db="EMBL/GenBank/DDBJ databases">
        <authorList>
            <person name="Hariharan J."/>
            <person name="Choudoir M.J."/>
            <person name="Diebold P."/>
            <person name="Panke-Buisse K."/>
            <person name="Campbell A.N."/>
            <person name="Buckley D.H."/>
        </authorList>
    </citation>
    <scope>NUCLEOTIDE SEQUENCE</scope>
    <source>
        <strain evidence="2">Gb1</strain>
    </source>
</reference>
<accession>A0A652KV87</accession>
<feature type="transmembrane region" description="Helical" evidence="1">
    <location>
        <begin position="81"/>
        <end position="103"/>
    </location>
</feature>
<dbReference type="RefSeq" id="WP_147983889.1">
    <property type="nucleotide sequence ID" value="NZ_RDBM01000035.1"/>
</dbReference>
<evidence type="ECO:0000256" key="1">
    <source>
        <dbReference type="SAM" id="Phobius"/>
    </source>
</evidence>
<feature type="transmembrane region" description="Helical" evidence="1">
    <location>
        <begin position="296"/>
        <end position="317"/>
    </location>
</feature>
<protein>
    <submittedName>
        <fullName evidence="2">ABC transporter permease</fullName>
    </submittedName>
</protein>
<feature type="transmembrane region" description="Helical" evidence="1">
    <location>
        <begin position="199"/>
        <end position="216"/>
    </location>
</feature>
<sequence length="322" mass="35173">MSTTVTGTPAARTTRPRMLRGLTWLVLRQHRTTLCCVLGLTLLGSLWIVYQRGQLNDVLAAAGWPEKSVPLPVVGEGYSRLTSLLGLLPGILAVFLGAPLIAADQEQGTAQLVTTQSVTRRRWLVAKLGWCLLITLVACSVLSAVFTWWWRPHRSVLPSHWMDTSAFDTTGPVLPALALFLTAAGFTIGVLVRRVLASMVVTFVFCVAAQTAWGMYRPLLGTARTLTYPLDAPLPSRLEDAYELDRWIGSADGQLYGWGSCAEATEKATNACLQEKGIVNNVFEYLEYDQMAAMQWAGAGILLAGTAVLTAFALWWASRRSL</sequence>
<organism evidence="2">
    <name type="scientific">Streptomyces sp. gb1(2016)</name>
    <dbReference type="NCBI Taxonomy" id="1828321"/>
    <lineage>
        <taxon>Bacteria</taxon>
        <taxon>Bacillati</taxon>
        <taxon>Actinomycetota</taxon>
        <taxon>Actinomycetes</taxon>
        <taxon>Kitasatosporales</taxon>
        <taxon>Streptomycetaceae</taxon>
        <taxon>Streptomyces</taxon>
    </lineage>
</organism>
<dbReference type="EMBL" id="RDBM01000035">
    <property type="protein sequence ID" value="TXS27496.1"/>
    <property type="molecule type" value="Genomic_DNA"/>
</dbReference>
<feature type="transmembrane region" description="Helical" evidence="1">
    <location>
        <begin position="124"/>
        <end position="150"/>
    </location>
</feature>
<proteinExistence type="predicted"/>
<name>A0A652KV87_9ACTN</name>
<keyword evidence="1" id="KW-0812">Transmembrane</keyword>
<feature type="transmembrane region" description="Helical" evidence="1">
    <location>
        <begin position="170"/>
        <end position="192"/>
    </location>
</feature>
<feature type="transmembrane region" description="Helical" evidence="1">
    <location>
        <begin position="32"/>
        <end position="50"/>
    </location>
</feature>
<comment type="caution">
    <text evidence="2">The sequence shown here is derived from an EMBL/GenBank/DDBJ whole genome shotgun (WGS) entry which is preliminary data.</text>
</comment>
<keyword evidence="1" id="KW-0472">Membrane</keyword>
<evidence type="ECO:0000313" key="2">
    <source>
        <dbReference type="EMBL" id="TXS27496.1"/>
    </source>
</evidence>
<dbReference type="GO" id="GO:0140359">
    <property type="term" value="F:ABC-type transporter activity"/>
    <property type="evidence" value="ECO:0007669"/>
    <property type="project" value="InterPro"/>
</dbReference>
<keyword evidence="1" id="KW-1133">Transmembrane helix</keyword>